<sequence length="141" mass="15994">MEALEPPKNVIKSELFLHQKEGLGWLVYRENSCELPSFWEEKDGAYINVLTNYHTNDRPEPLCGGIFADDIGLGKTLTLLSLIAFDKYSSSIDSSNHTSGVNVEKAEEVDEGDERFVDLDVKKSKRRVSRRVNNSRKNCKT</sequence>
<protein>
    <recommendedName>
        <fullName evidence="6">SNF2 N-terminal domain-containing protein</fullName>
    </recommendedName>
</protein>
<dbReference type="GO" id="GO:0005634">
    <property type="term" value="C:nucleus"/>
    <property type="evidence" value="ECO:0007669"/>
    <property type="project" value="TreeGrafter"/>
</dbReference>
<reference evidence="7 8" key="1">
    <citation type="submission" date="2019-09" db="EMBL/GenBank/DDBJ databases">
        <title>A chromosome-level genome assembly of the Chinese tupelo Nyssa sinensis.</title>
        <authorList>
            <person name="Yang X."/>
            <person name="Kang M."/>
            <person name="Yang Y."/>
            <person name="Xiong H."/>
            <person name="Wang M."/>
            <person name="Zhang Z."/>
            <person name="Wang Z."/>
            <person name="Wu H."/>
            <person name="Ma T."/>
            <person name="Liu J."/>
            <person name="Xi Z."/>
        </authorList>
    </citation>
    <scope>NUCLEOTIDE SEQUENCE [LARGE SCALE GENOMIC DNA]</scope>
    <source>
        <strain evidence="7">J267</strain>
        <tissue evidence="7">Leaf</tissue>
    </source>
</reference>
<evidence type="ECO:0000256" key="1">
    <source>
        <dbReference type="ARBA" id="ARBA00022741"/>
    </source>
</evidence>
<evidence type="ECO:0000256" key="2">
    <source>
        <dbReference type="ARBA" id="ARBA00022801"/>
    </source>
</evidence>
<organism evidence="7 8">
    <name type="scientific">Nyssa sinensis</name>
    <dbReference type="NCBI Taxonomy" id="561372"/>
    <lineage>
        <taxon>Eukaryota</taxon>
        <taxon>Viridiplantae</taxon>
        <taxon>Streptophyta</taxon>
        <taxon>Embryophyta</taxon>
        <taxon>Tracheophyta</taxon>
        <taxon>Spermatophyta</taxon>
        <taxon>Magnoliopsida</taxon>
        <taxon>eudicotyledons</taxon>
        <taxon>Gunneridae</taxon>
        <taxon>Pentapetalae</taxon>
        <taxon>asterids</taxon>
        <taxon>Cornales</taxon>
        <taxon>Nyssaceae</taxon>
        <taxon>Nyssa</taxon>
    </lineage>
</organism>
<keyword evidence="8" id="KW-1185">Reference proteome</keyword>
<proteinExistence type="predicted"/>
<name>A0A5J4Z8M8_9ASTE</name>
<dbReference type="Gene3D" id="3.40.50.10810">
    <property type="entry name" value="Tandem AAA-ATPase domain"/>
    <property type="match status" value="1"/>
</dbReference>
<dbReference type="GO" id="GO:0008094">
    <property type="term" value="F:ATP-dependent activity, acting on DNA"/>
    <property type="evidence" value="ECO:0007669"/>
    <property type="project" value="TreeGrafter"/>
</dbReference>
<feature type="region of interest" description="Disordered" evidence="5">
    <location>
        <begin position="90"/>
        <end position="111"/>
    </location>
</feature>
<dbReference type="GO" id="GO:0005524">
    <property type="term" value="F:ATP binding"/>
    <property type="evidence" value="ECO:0007669"/>
    <property type="project" value="UniProtKB-KW"/>
</dbReference>
<gene>
    <name evidence="7" type="ORF">F0562_017929</name>
</gene>
<keyword evidence="1" id="KW-0547">Nucleotide-binding</keyword>
<dbReference type="EMBL" id="CM018052">
    <property type="protein sequence ID" value="KAA8514750.1"/>
    <property type="molecule type" value="Genomic_DNA"/>
</dbReference>
<feature type="compositionally biased region" description="Polar residues" evidence="5">
    <location>
        <begin position="90"/>
        <end position="101"/>
    </location>
</feature>
<keyword evidence="3" id="KW-0347">Helicase</keyword>
<dbReference type="GO" id="GO:0016787">
    <property type="term" value="F:hydrolase activity"/>
    <property type="evidence" value="ECO:0007669"/>
    <property type="project" value="UniProtKB-KW"/>
</dbReference>
<evidence type="ECO:0000313" key="7">
    <source>
        <dbReference type="EMBL" id="KAA8514750.1"/>
    </source>
</evidence>
<accession>A0A5J4Z8M8</accession>
<dbReference type="PANTHER" id="PTHR45626">
    <property type="entry name" value="TRANSCRIPTION TERMINATION FACTOR 2-RELATED"/>
    <property type="match status" value="1"/>
</dbReference>
<evidence type="ECO:0000313" key="8">
    <source>
        <dbReference type="Proteomes" id="UP000325577"/>
    </source>
</evidence>
<dbReference type="Pfam" id="PF00176">
    <property type="entry name" value="SNF2-rel_dom"/>
    <property type="match status" value="1"/>
</dbReference>
<keyword evidence="4" id="KW-0067">ATP-binding</keyword>
<dbReference type="InterPro" id="IPR038718">
    <property type="entry name" value="SNF2-like_sf"/>
</dbReference>
<dbReference type="AlphaFoldDB" id="A0A5J4Z8M8"/>
<dbReference type="PANTHER" id="PTHR45626:SF17">
    <property type="entry name" value="HELICASE-LIKE TRANSCRIPTION FACTOR"/>
    <property type="match status" value="1"/>
</dbReference>
<dbReference type="InterPro" id="IPR000330">
    <property type="entry name" value="SNF2_N"/>
</dbReference>
<dbReference type="InterPro" id="IPR050628">
    <property type="entry name" value="SNF2_RAD54_helicase_TF"/>
</dbReference>
<keyword evidence="2" id="KW-0378">Hydrolase</keyword>
<evidence type="ECO:0000256" key="4">
    <source>
        <dbReference type="ARBA" id="ARBA00022840"/>
    </source>
</evidence>
<dbReference type="GO" id="GO:0006281">
    <property type="term" value="P:DNA repair"/>
    <property type="evidence" value="ECO:0007669"/>
    <property type="project" value="TreeGrafter"/>
</dbReference>
<feature type="domain" description="SNF2 N-terminal" evidence="6">
    <location>
        <begin position="18"/>
        <end position="90"/>
    </location>
</feature>
<dbReference type="GO" id="GO:0004386">
    <property type="term" value="F:helicase activity"/>
    <property type="evidence" value="ECO:0007669"/>
    <property type="project" value="UniProtKB-KW"/>
</dbReference>
<dbReference type="OrthoDB" id="1735757at2759"/>
<evidence type="ECO:0000256" key="3">
    <source>
        <dbReference type="ARBA" id="ARBA00022806"/>
    </source>
</evidence>
<evidence type="ECO:0000256" key="5">
    <source>
        <dbReference type="SAM" id="MobiDB-lite"/>
    </source>
</evidence>
<dbReference type="Proteomes" id="UP000325577">
    <property type="component" value="Linkage Group LG9"/>
</dbReference>
<evidence type="ECO:0000259" key="6">
    <source>
        <dbReference type="Pfam" id="PF00176"/>
    </source>
</evidence>